<sequence length="60" mass="6662">MSLDASEPRQVERSSYRCAPGMLMSNKTTSILVQHCMVSTMPRMATDFWVAHAPCLSTKA</sequence>
<reference evidence="2" key="2">
    <citation type="submission" date="2015-01" db="EMBL/GenBank/DDBJ databases">
        <title>Evolutionary Origins and Diversification of the Mycorrhizal Mutualists.</title>
        <authorList>
            <consortium name="DOE Joint Genome Institute"/>
            <consortium name="Mycorrhizal Genomics Consortium"/>
            <person name="Kohler A."/>
            <person name="Kuo A."/>
            <person name="Nagy L.G."/>
            <person name="Floudas D."/>
            <person name="Copeland A."/>
            <person name="Barry K.W."/>
            <person name="Cichocki N."/>
            <person name="Veneault-Fourrey C."/>
            <person name="LaButti K."/>
            <person name="Lindquist E.A."/>
            <person name="Lipzen A."/>
            <person name="Lundell T."/>
            <person name="Morin E."/>
            <person name="Murat C."/>
            <person name="Riley R."/>
            <person name="Ohm R."/>
            <person name="Sun H."/>
            <person name="Tunlid A."/>
            <person name="Henrissat B."/>
            <person name="Grigoriev I.V."/>
            <person name="Hibbett D.S."/>
            <person name="Martin F."/>
        </authorList>
    </citation>
    <scope>NUCLEOTIDE SEQUENCE [LARGE SCALE GENOMIC DNA]</scope>
    <source>
        <strain evidence="2">Foug A</strain>
    </source>
</reference>
<evidence type="ECO:0000313" key="2">
    <source>
        <dbReference type="Proteomes" id="UP000053989"/>
    </source>
</evidence>
<gene>
    <name evidence="1" type="ORF">SCLCIDRAFT_1222328</name>
</gene>
<proteinExistence type="predicted"/>
<dbReference type="EMBL" id="KN822164">
    <property type="protein sequence ID" value="KIM54032.1"/>
    <property type="molecule type" value="Genomic_DNA"/>
</dbReference>
<dbReference type="InParanoid" id="A0A0C2ZN29"/>
<dbReference type="Proteomes" id="UP000053989">
    <property type="component" value="Unassembled WGS sequence"/>
</dbReference>
<dbReference type="AlphaFoldDB" id="A0A0C2ZN29"/>
<name>A0A0C2ZN29_9AGAM</name>
<dbReference type="HOGENOM" id="CLU_2943119_0_0_1"/>
<keyword evidence="2" id="KW-1185">Reference proteome</keyword>
<evidence type="ECO:0000313" key="1">
    <source>
        <dbReference type="EMBL" id="KIM54032.1"/>
    </source>
</evidence>
<accession>A0A0C2ZN29</accession>
<organism evidence="1 2">
    <name type="scientific">Scleroderma citrinum Foug A</name>
    <dbReference type="NCBI Taxonomy" id="1036808"/>
    <lineage>
        <taxon>Eukaryota</taxon>
        <taxon>Fungi</taxon>
        <taxon>Dikarya</taxon>
        <taxon>Basidiomycota</taxon>
        <taxon>Agaricomycotina</taxon>
        <taxon>Agaricomycetes</taxon>
        <taxon>Agaricomycetidae</taxon>
        <taxon>Boletales</taxon>
        <taxon>Sclerodermatineae</taxon>
        <taxon>Sclerodermataceae</taxon>
        <taxon>Scleroderma</taxon>
    </lineage>
</organism>
<reference evidence="1 2" key="1">
    <citation type="submission" date="2014-04" db="EMBL/GenBank/DDBJ databases">
        <authorList>
            <consortium name="DOE Joint Genome Institute"/>
            <person name="Kuo A."/>
            <person name="Kohler A."/>
            <person name="Nagy L.G."/>
            <person name="Floudas D."/>
            <person name="Copeland A."/>
            <person name="Barry K.W."/>
            <person name="Cichocki N."/>
            <person name="Veneault-Fourrey C."/>
            <person name="LaButti K."/>
            <person name="Lindquist E.A."/>
            <person name="Lipzen A."/>
            <person name="Lundell T."/>
            <person name="Morin E."/>
            <person name="Murat C."/>
            <person name="Sun H."/>
            <person name="Tunlid A."/>
            <person name="Henrissat B."/>
            <person name="Grigoriev I.V."/>
            <person name="Hibbett D.S."/>
            <person name="Martin F."/>
            <person name="Nordberg H.P."/>
            <person name="Cantor M.N."/>
            <person name="Hua S.X."/>
        </authorList>
    </citation>
    <scope>NUCLEOTIDE SEQUENCE [LARGE SCALE GENOMIC DNA]</scope>
    <source>
        <strain evidence="1 2">Foug A</strain>
    </source>
</reference>
<protein>
    <submittedName>
        <fullName evidence="1">Uncharacterized protein</fullName>
    </submittedName>
</protein>